<dbReference type="SUPFAM" id="SSF101116">
    <property type="entry name" value="Flagellar export chaperone FliS"/>
    <property type="match status" value="1"/>
</dbReference>
<dbReference type="GO" id="GO:0044780">
    <property type="term" value="P:bacterial-type flagellum assembly"/>
    <property type="evidence" value="ECO:0007669"/>
    <property type="project" value="InterPro"/>
</dbReference>
<gene>
    <name evidence="7" type="primary">fliS</name>
    <name evidence="7" type="ORF">MJA45_00565</name>
</gene>
<sequence length="130" mass="14486">MNQLQRNQYLNNSVQTASPQQLLILLYDGAIRFNRLGIEAIKQKNYADASTNLVKVQSIISELIATLDTKSSLAPQLTSLYEYFLFLLREANVKKDTAPAEEVLGYLIDLKDTWMQAAKGGLVQAGLQHG</sequence>
<dbReference type="AlphaFoldDB" id="A0AA96RFL6"/>
<dbReference type="GO" id="GO:0005829">
    <property type="term" value="C:cytosol"/>
    <property type="evidence" value="ECO:0007669"/>
    <property type="project" value="UniProtKB-SubCell"/>
</dbReference>
<dbReference type="KEGG" id="paun:MJA45_00565"/>
<dbReference type="PANTHER" id="PTHR34773:SF1">
    <property type="entry name" value="FLAGELLAR SECRETION CHAPERONE FLIS"/>
    <property type="match status" value="1"/>
</dbReference>
<keyword evidence="8" id="KW-1185">Reference proteome</keyword>
<evidence type="ECO:0000256" key="3">
    <source>
        <dbReference type="ARBA" id="ARBA00022490"/>
    </source>
</evidence>
<keyword evidence="5" id="KW-0143">Chaperone</keyword>
<dbReference type="PANTHER" id="PTHR34773">
    <property type="entry name" value="FLAGELLAR SECRETION CHAPERONE FLIS"/>
    <property type="match status" value="1"/>
</dbReference>
<dbReference type="EMBL" id="CP130318">
    <property type="protein sequence ID" value="WNQ11606.1"/>
    <property type="molecule type" value="Genomic_DNA"/>
</dbReference>
<keyword evidence="7" id="KW-0282">Flagellum</keyword>
<dbReference type="RefSeq" id="WP_315605383.1">
    <property type="nucleotide sequence ID" value="NZ_CP130318.1"/>
</dbReference>
<dbReference type="InterPro" id="IPR003713">
    <property type="entry name" value="FliS"/>
</dbReference>
<dbReference type="NCBIfam" id="TIGR00208">
    <property type="entry name" value="fliS"/>
    <property type="match status" value="1"/>
</dbReference>
<accession>A0AA96RFL6</accession>
<protein>
    <recommendedName>
        <fullName evidence="6">Flagellar secretion chaperone FliS</fullName>
    </recommendedName>
</protein>
<dbReference type="Pfam" id="PF02561">
    <property type="entry name" value="FliS"/>
    <property type="match status" value="1"/>
</dbReference>
<evidence type="ECO:0000256" key="1">
    <source>
        <dbReference type="ARBA" id="ARBA00004514"/>
    </source>
</evidence>
<keyword evidence="7" id="KW-0966">Cell projection</keyword>
<dbReference type="GO" id="GO:0071973">
    <property type="term" value="P:bacterial-type flagellum-dependent cell motility"/>
    <property type="evidence" value="ECO:0007669"/>
    <property type="project" value="TreeGrafter"/>
</dbReference>
<keyword evidence="3 6" id="KW-0963">Cytoplasm</keyword>
<comment type="similarity">
    <text evidence="2 6">Belongs to the FliS family.</text>
</comment>
<evidence type="ECO:0000256" key="4">
    <source>
        <dbReference type="ARBA" id="ARBA00022795"/>
    </source>
</evidence>
<evidence type="ECO:0000256" key="6">
    <source>
        <dbReference type="PIRNR" id="PIRNR039090"/>
    </source>
</evidence>
<organism evidence="7 8">
    <name type="scientific">Paenibacillus aurantius</name>
    <dbReference type="NCBI Taxonomy" id="2918900"/>
    <lineage>
        <taxon>Bacteria</taxon>
        <taxon>Bacillati</taxon>
        <taxon>Bacillota</taxon>
        <taxon>Bacilli</taxon>
        <taxon>Bacillales</taxon>
        <taxon>Paenibacillaceae</taxon>
        <taxon>Paenibacillus</taxon>
    </lineage>
</organism>
<keyword evidence="4 6" id="KW-1005">Bacterial flagellum biogenesis</keyword>
<dbReference type="PIRSF" id="PIRSF039090">
    <property type="entry name" value="Flis"/>
    <property type="match status" value="1"/>
</dbReference>
<proteinExistence type="inferred from homology"/>
<dbReference type="Gene3D" id="1.20.120.340">
    <property type="entry name" value="Flagellar protein FliS"/>
    <property type="match status" value="1"/>
</dbReference>
<evidence type="ECO:0000256" key="2">
    <source>
        <dbReference type="ARBA" id="ARBA00008787"/>
    </source>
</evidence>
<dbReference type="Proteomes" id="UP001305702">
    <property type="component" value="Chromosome"/>
</dbReference>
<evidence type="ECO:0000256" key="5">
    <source>
        <dbReference type="ARBA" id="ARBA00023186"/>
    </source>
</evidence>
<evidence type="ECO:0000313" key="7">
    <source>
        <dbReference type="EMBL" id="WNQ11606.1"/>
    </source>
</evidence>
<reference evidence="7 8" key="1">
    <citation type="submission" date="2022-02" db="EMBL/GenBank/DDBJ databases">
        <title>Paenibacillus sp. MBLB1776 Whole Genome Shotgun Sequencing.</title>
        <authorList>
            <person name="Hwang C.Y."/>
            <person name="Cho E.-S."/>
            <person name="Seo M.-J."/>
        </authorList>
    </citation>
    <scope>NUCLEOTIDE SEQUENCE [LARGE SCALE GENOMIC DNA]</scope>
    <source>
        <strain evidence="7 8">MBLB1776</strain>
    </source>
</reference>
<dbReference type="InterPro" id="IPR036584">
    <property type="entry name" value="FliS_sf"/>
</dbReference>
<evidence type="ECO:0000313" key="8">
    <source>
        <dbReference type="Proteomes" id="UP001305702"/>
    </source>
</evidence>
<dbReference type="CDD" id="cd16098">
    <property type="entry name" value="FliS"/>
    <property type="match status" value="1"/>
</dbReference>
<comment type="subcellular location">
    <subcellularLocation>
        <location evidence="1 6">Cytoplasm</location>
        <location evidence="1 6">Cytosol</location>
    </subcellularLocation>
</comment>
<name>A0AA96RFL6_9BACL</name>
<keyword evidence="7" id="KW-0969">Cilium</keyword>